<feature type="chain" id="PRO_5045154380" evidence="2">
    <location>
        <begin position="20"/>
        <end position="145"/>
    </location>
</feature>
<dbReference type="InterPro" id="IPR027954">
    <property type="entry name" value="Transcobalamin-like_C"/>
</dbReference>
<comment type="caution">
    <text evidence="4">The sequence shown here is derived from an EMBL/GenBank/DDBJ whole genome shotgun (WGS) entry which is preliminary data.</text>
</comment>
<accession>A0ABN1B578</accession>
<keyword evidence="5" id="KW-1185">Reference proteome</keyword>
<dbReference type="Proteomes" id="UP001410648">
    <property type="component" value="Unassembled WGS sequence"/>
</dbReference>
<dbReference type="EMBL" id="BAAADA010000157">
    <property type="protein sequence ID" value="GAA0489983.1"/>
    <property type="molecule type" value="Genomic_DNA"/>
</dbReference>
<feature type="region of interest" description="Disordered" evidence="1">
    <location>
        <begin position="27"/>
        <end position="46"/>
    </location>
</feature>
<evidence type="ECO:0000313" key="4">
    <source>
        <dbReference type="EMBL" id="GAA0489983.1"/>
    </source>
</evidence>
<evidence type="ECO:0000259" key="3">
    <source>
        <dbReference type="Pfam" id="PF14478"/>
    </source>
</evidence>
<feature type="compositionally biased region" description="Acidic residues" evidence="1">
    <location>
        <begin position="37"/>
        <end position="46"/>
    </location>
</feature>
<gene>
    <name evidence="4" type="ORF">GCM10008936_17310</name>
</gene>
<proteinExistence type="predicted"/>
<keyword evidence="2" id="KW-0732">Signal</keyword>
<dbReference type="Gene3D" id="2.170.130.30">
    <property type="match status" value="1"/>
</dbReference>
<evidence type="ECO:0000313" key="5">
    <source>
        <dbReference type="Proteomes" id="UP001410648"/>
    </source>
</evidence>
<protein>
    <submittedName>
        <fullName evidence="4">DUF4430 domain-containing protein</fullName>
    </submittedName>
</protein>
<name>A0ABN1B578_9LACT</name>
<feature type="domain" description="Transcobalamin-like C-terminal" evidence="3">
    <location>
        <begin position="77"/>
        <end position="141"/>
    </location>
</feature>
<dbReference type="Pfam" id="PF14478">
    <property type="entry name" value="DUF4430"/>
    <property type="match status" value="1"/>
</dbReference>
<reference evidence="4 5" key="1">
    <citation type="journal article" date="2019" name="Int. J. Syst. Evol. Microbiol.">
        <title>The Global Catalogue of Microorganisms (GCM) 10K type strain sequencing project: providing services to taxonomists for standard genome sequencing and annotation.</title>
        <authorList>
            <consortium name="The Broad Institute Genomics Platform"/>
            <consortium name="The Broad Institute Genome Sequencing Center for Infectious Disease"/>
            <person name="Wu L."/>
            <person name="Ma J."/>
        </authorList>
    </citation>
    <scope>NUCLEOTIDE SEQUENCE [LARGE SCALE GENOMIC DNA]</scope>
    <source>
        <strain evidence="4 5">JCM 14232</strain>
    </source>
</reference>
<evidence type="ECO:0000256" key="2">
    <source>
        <dbReference type="SAM" id="SignalP"/>
    </source>
</evidence>
<sequence length="145" mass="16037">MKKVVNLFTVSLLSTFLFTGCDSNDAENPENGAVEDNQSDETIDTNENDENAIVSIVIQENGEAIEGWEQEVEVEEGMTLLEVMHENYDVEDDGGFITSIEELSQDEEEGNWWLFDINGEMAPAGAGDTHLEDGDEVVWNLGGMD</sequence>
<evidence type="ECO:0000256" key="1">
    <source>
        <dbReference type="SAM" id="MobiDB-lite"/>
    </source>
</evidence>
<dbReference type="PROSITE" id="PS51257">
    <property type="entry name" value="PROKAR_LIPOPROTEIN"/>
    <property type="match status" value="1"/>
</dbReference>
<organism evidence="4 5">
    <name type="scientific">Alkalibacterium indicireducens</name>
    <dbReference type="NCBI Taxonomy" id="398758"/>
    <lineage>
        <taxon>Bacteria</taxon>
        <taxon>Bacillati</taxon>
        <taxon>Bacillota</taxon>
        <taxon>Bacilli</taxon>
        <taxon>Lactobacillales</taxon>
        <taxon>Carnobacteriaceae</taxon>
        <taxon>Alkalibacterium</taxon>
    </lineage>
</organism>
<dbReference type="RefSeq" id="WP_346025111.1">
    <property type="nucleotide sequence ID" value="NZ_BAAADA010000157.1"/>
</dbReference>
<feature type="signal peptide" evidence="2">
    <location>
        <begin position="1"/>
        <end position="19"/>
    </location>
</feature>